<dbReference type="GO" id="GO:0016746">
    <property type="term" value="F:acyltransferase activity"/>
    <property type="evidence" value="ECO:0007669"/>
    <property type="project" value="UniProtKB-KW"/>
</dbReference>
<feature type="transmembrane region" description="Helical" evidence="13">
    <location>
        <begin position="126"/>
        <end position="143"/>
    </location>
</feature>
<dbReference type="Proteomes" id="UP000324611">
    <property type="component" value="Unassembled WGS sequence"/>
</dbReference>
<gene>
    <name evidence="14" type="ORF">F0L74_19630</name>
</gene>
<feature type="transmembrane region" description="Helical" evidence="13">
    <location>
        <begin position="12"/>
        <end position="36"/>
    </location>
</feature>
<reference evidence="14 15" key="2">
    <citation type="submission" date="2019-09" db="EMBL/GenBank/DDBJ databases">
        <authorList>
            <person name="Jin C."/>
        </authorList>
    </citation>
    <scope>NUCLEOTIDE SEQUENCE [LARGE SCALE GENOMIC DNA]</scope>
    <source>
        <strain evidence="14 15">BN140078</strain>
    </source>
</reference>
<comment type="pathway">
    <text evidence="9">Carotenoid biosynthesis; staphyloxanthin biosynthesis; staphyloxanthin from farnesyl diphosphate: step 5/5.</text>
</comment>
<keyword evidence="6 13" id="KW-1133">Transmembrane helix</keyword>
<evidence type="ECO:0000256" key="9">
    <source>
        <dbReference type="ARBA" id="ARBA00023588"/>
    </source>
</evidence>
<organism evidence="14 15">
    <name type="scientific">Chitinophaga agrisoli</name>
    <dbReference type="NCBI Taxonomy" id="2607653"/>
    <lineage>
        <taxon>Bacteria</taxon>
        <taxon>Pseudomonadati</taxon>
        <taxon>Bacteroidota</taxon>
        <taxon>Chitinophagia</taxon>
        <taxon>Chitinophagales</taxon>
        <taxon>Chitinophagaceae</taxon>
        <taxon>Chitinophaga</taxon>
    </lineage>
</organism>
<evidence type="ECO:0000256" key="4">
    <source>
        <dbReference type="ARBA" id="ARBA00022692"/>
    </source>
</evidence>
<evidence type="ECO:0000313" key="14">
    <source>
        <dbReference type="EMBL" id="KAA2238441.1"/>
    </source>
</evidence>
<comment type="subcellular location">
    <subcellularLocation>
        <location evidence="1">Cell membrane</location>
        <topology evidence="1">Single-pass membrane protein</topology>
    </subcellularLocation>
</comment>
<evidence type="ECO:0000256" key="10">
    <source>
        <dbReference type="ARBA" id="ARBA00023603"/>
    </source>
</evidence>
<dbReference type="UniPathway" id="UPA00029">
    <property type="reaction ID" value="UER00560"/>
</dbReference>
<evidence type="ECO:0000313" key="15">
    <source>
        <dbReference type="Proteomes" id="UP000324611"/>
    </source>
</evidence>
<reference evidence="14 15" key="1">
    <citation type="submission" date="2019-09" db="EMBL/GenBank/DDBJ databases">
        <title>Chitinophaga ginsengihumi sp. nov., isolated from soil of ginseng rhizosphere.</title>
        <authorList>
            <person name="Lee J."/>
        </authorList>
    </citation>
    <scope>NUCLEOTIDE SEQUENCE [LARGE SCALE GENOMIC DNA]</scope>
    <source>
        <strain evidence="14 15">BN140078</strain>
    </source>
</reference>
<dbReference type="AlphaFoldDB" id="A0A5B2VH48"/>
<keyword evidence="5" id="KW-0732">Signal</keyword>
<dbReference type="InterPro" id="IPR044021">
    <property type="entry name" value="CrtO"/>
</dbReference>
<sequence length="181" mass="21550">MSVSNTKMQRTAALYNAIPNFFWSILNLAPIAVFCYRFTDPLLFYWSLAGCSLSLFLPRAFFDRMQLGQTPAIYHKLGVHFINRFTQHGAIINQWIRKKYPQYRVIPLNRRAIRQHYHQTYMFEKFHFLLFLFFLVIIGDALVKGHIGWVLILLITNILYNVYPVLLQQYVRIKLAPYLKR</sequence>
<dbReference type="GO" id="GO:0005886">
    <property type="term" value="C:plasma membrane"/>
    <property type="evidence" value="ECO:0007669"/>
    <property type="project" value="UniProtKB-SubCell"/>
</dbReference>
<dbReference type="Pfam" id="PF18927">
    <property type="entry name" value="CrtO"/>
    <property type="match status" value="1"/>
</dbReference>
<evidence type="ECO:0000256" key="5">
    <source>
        <dbReference type="ARBA" id="ARBA00022729"/>
    </source>
</evidence>
<evidence type="ECO:0000256" key="11">
    <source>
        <dbReference type="ARBA" id="ARBA00023667"/>
    </source>
</evidence>
<comment type="similarity">
    <text evidence="10">Belongs to the acyltransferase CrtO family.</text>
</comment>
<protein>
    <recommendedName>
        <fullName evidence="11">Glycosyl-4,4'-diaponeurosporenoate acyltransferase</fullName>
    </recommendedName>
</protein>
<feature type="transmembrane region" description="Helical" evidence="13">
    <location>
        <begin position="149"/>
        <end position="171"/>
    </location>
</feature>
<dbReference type="RefSeq" id="WP_149839621.1">
    <property type="nucleotide sequence ID" value="NZ_VUOC01000004.1"/>
</dbReference>
<keyword evidence="2" id="KW-1003">Cell membrane</keyword>
<comment type="caution">
    <text evidence="14">The sequence shown here is derived from an EMBL/GenBank/DDBJ whole genome shotgun (WGS) entry which is preliminary data.</text>
</comment>
<evidence type="ECO:0000256" key="6">
    <source>
        <dbReference type="ARBA" id="ARBA00022989"/>
    </source>
</evidence>
<keyword evidence="7 13" id="KW-0472">Membrane</keyword>
<evidence type="ECO:0000256" key="13">
    <source>
        <dbReference type="SAM" id="Phobius"/>
    </source>
</evidence>
<evidence type="ECO:0000256" key="12">
    <source>
        <dbReference type="ARBA" id="ARBA00025324"/>
    </source>
</evidence>
<accession>A0A5B2VH48</accession>
<keyword evidence="4 13" id="KW-0812">Transmembrane</keyword>
<evidence type="ECO:0000256" key="8">
    <source>
        <dbReference type="ARBA" id="ARBA00023315"/>
    </source>
</evidence>
<comment type="function">
    <text evidence="12">Catalyzes the acylation of glycosyl-4,4'-diaponeurosporenoate, i.e. the esterification of glucose at the C6'' position with the carboxyl group of the C(15) fatty acid 12-methyltetradecanoic acid, to yield staphyloxanthin. This is the last step in the biosynthesis of this orange pigment, present in most staphylococci strains.</text>
</comment>
<evidence type="ECO:0000256" key="3">
    <source>
        <dbReference type="ARBA" id="ARBA00022679"/>
    </source>
</evidence>
<keyword evidence="3" id="KW-0808">Transferase</keyword>
<evidence type="ECO:0000256" key="2">
    <source>
        <dbReference type="ARBA" id="ARBA00022475"/>
    </source>
</evidence>
<evidence type="ECO:0000256" key="7">
    <source>
        <dbReference type="ARBA" id="ARBA00023136"/>
    </source>
</evidence>
<name>A0A5B2VH48_9BACT</name>
<feature type="transmembrane region" description="Helical" evidence="13">
    <location>
        <begin position="42"/>
        <end position="62"/>
    </location>
</feature>
<keyword evidence="8" id="KW-0012">Acyltransferase</keyword>
<keyword evidence="15" id="KW-1185">Reference proteome</keyword>
<proteinExistence type="inferred from homology"/>
<evidence type="ECO:0000256" key="1">
    <source>
        <dbReference type="ARBA" id="ARBA00004162"/>
    </source>
</evidence>
<dbReference type="EMBL" id="VUOC01000004">
    <property type="protein sequence ID" value="KAA2238441.1"/>
    <property type="molecule type" value="Genomic_DNA"/>
</dbReference>